<evidence type="ECO:0000259" key="5">
    <source>
        <dbReference type="PROSITE" id="PS50937"/>
    </source>
</evidence>
<dbReference type="Pfam" id="PF13411">
    <property type="entry name" value="MerR_1"/>
    <property type="match status" value="1"/>
</dbReference>
<evidence type="ECO:0000256" key="4">
    <source>
        <dbReference type="ARBA" id="ARBA00023163"/>
    </source>
</evidence>
<dbReference type="AlphaFoldDB" id="A0A414FYU4"/>
<evidence type="ECO:0000256" key="3">
    <source>
        <dbReference type="ARBA" id="ARBA00023125"/>
    </source>
</evidence>
<evidence type="ECO:0000313" key="6">
    <source>
        <dbReference type="EMBL" id="RHD56692.1"/>
    </source>
</evidence>
<sequence>MKSSELARMAGVSVRTLRHYHAIGLLPEPSRGDNGYRDYEPTHLLRLLRIRQLASLGFSLEQIGPMLQDLDAERAEGDERRGESDRLLDDLDRQLQEQIAQLERQRELIVRIRSGQGEPDYPARAARALEAIEDFERTSHRQGFLLCALTGNDKTAMGVAAHLYSDDELAEIERIFHAIPERGLTQEYLHVSRLMDTLPAHASTERREAAIEAGLSFLEKIDDCFDVRNWLRPDKDYELVLENMASAHYNDAQIAASDELFTRFTRRMAERAEHGGCISSTEA</sequence>
<dbReference type="EMBL" id="QSJI01000002">
    <property type="protein sequence ID" value="RHD56692.1"/>
    <property type="molecule type" value="Genomic_DNA"/>
</dbReference>
<keyword evidence="2" id="KW-0805">Transcription regulation</keyword>
<dbReference type="PROSITE" id="PS50937">
    <property type="entry name" value="HTH_MERR_2"/>
    <property type="match status" value="1"/>
</dbReference>
<evidence type="ECO:0000256" key="2">
    <source>
        <dbReference type="ARBA" id="ARBA00023015"/>
    </source>
</evidence>
<dbReference type="GO" id="GO:0003677">
    <property type="term" value="F:DNA binding"/>
    <property type="evidence" value="ECO:0007669"/>
    <property type="project" value="UniProtKB-KW"/>
</dbReference>
<dbReference type="PANTHER" id="PTHR30204">
    <property type="entry name" value="REDOX-CYCLING DRUG-SENSING TRANSCRIPTIONAL ACTIVATOR SOXR"/>
    <property type="match status" value="1"/>
</dbReference>
<keyword evidence="4" id="KW-0804">Transcription</keyword>
<dbReference type="Proteomes" id="UP000286050">
    <property type="component" value="Unassembled WGS sequence"/>
</dbReference>
<organism evidence="6 7">
    <name type="scientific">Collinsella intestinalis</name>
    <dbReference type="NCBI Taxonomy" id="147207"/>
    <lineage>
        <taxon>Bacteria</taxon>
        <taxon>Bacillati</taxon>
        <taxon>Actinomycetota</taxon>
        <taxon>Coriobacteriia</taxon>
        <taxon>Coriobacteriales</taxon>
        <taxon>Coriobacteriaceae</taxon>
        <taxon>Collinsella</taxon>
    </lineage>
</organism>
<dbReference type="InterPro" id="IPR000551">
    <property type="entry name" value="MerR-type_HTH_dom"/>
</dbReference>
<comment type="caution">
    <text evidence="6">The sequence shown here is derived from an EMBL/GenBank/DDBJ whole genome shotgun (WGS) entry which is preliminary data.</text>
</comment>
<dbReference type="InterPro" id="IPR009061">
    <property type="entry name" value="DNA-bd_dom_put_sf"/>
</dbReference>
<proteinExistence type="predicted"/>
<feature type="domain" description="HTH merR-type" evidence="5">
    <location>
        <begin position="1"/>
        <end position="69"/>
    </location>
</feature>
<evidence type="ECO:0000313" key="7">
    <source>
        <dbReference type="Proteomes" id="UP000286050"/>
    </source>
</evidence>
<dbReference type="GO" id="GO:0003700">
    <property type="term" value="F:DNA-binding transcription factor activity"/>
    <property type="evidence" value="ECO:0007669"/>
    <property type="project" value="InterPro"/>
</dbReference>
<keyword evidence="1" id="KW-0678">Repressor</keyword>
<dbReference type="InterPro" id="IPR047057">
    <property type="entry name" value="MerR_fam"/>
</dbReference>
<dbReference type="PRINTS" id="PR00040">
    <property type="entry name" value="HTHMERR"/>
</dbReference>
<gene>
    <name evidence="6" type="ORF">DW787_03905</name>
</gene>
<dbReference type="SUPFAM" id="SSF46955">
    <property type="entry name" value="Putative DNA-binding domain"/>
    <property type="match status" value="1"/>
</dbReference>
<dbReference type="SMART" id="SM00422">
    <property type="entry name" value="HTH_MERR"/>
    <property type="match status" value="1"/>
</dbReference>
<dbReference type="RefSeq" id="WP_118271706.1">
    <property type="nucleotide sequence ID" value="NZ_QSJI01000002.1"/>
</dbReference>
<protein>
    <submittedName>
        <fullName evidence="6">MerR family transcriptional regulator</fullName>
    </submittedName>
</protein>
<name>A0A414FYU4_9ACTN</name>
<reference evidence="6 7" key="1">
    <citation type="submission" date="2018-08" db="EMBL/GenBank/DDBJ databases">
        <title>A genome reference for cultivated species of the human gut microbiota.</title>
        <authorList>
            <person name="Zou Y."/>
            <person name="Xue W."/>
            <person name="Luo G."/>
        </authorList>
    </citation>
    <scope>NUCLEOTIDE SEQUENCE [LARGE SCALE GENOMIC DNA]</scope>
    <source>
        <strain evidence="6 7">AM30-5LB</strain>
    </source>
</reference>
<dbReference type="PANTHER" id="PTHR30204:SF69">
    <property type="entry name" value="MERR-FAMILY TRANSCRIPTIONAL REGULATOR"/>
    <property type="match status" value="1"/>
</dbReference>
<accession>A0A414FYU4</accession>
<dbReference type="Gene3D" id="1.10.1660.10">
    <property type="match status" value="1"/>
</dbReference>
<evidence type="ECO:0000256" key="1">
    <source>
        <dbReference type="ARBA" id="ARBA00022491"/>
    </source>
</evidence>
<keyword evidence="3" id="KW-0238">DNA-binding</keyword>